<dbReference type="UniPathway" id="UPA00223"/>
<evidence type="ECO:0000256" key="3">
    <source>
        <dbReference type="ARBA" id="ARBA00005163"/>
    </source>
</evidence>
<evidence type="ECO:0000256" key="4">
    <source>
        <dbReference type="ARBA" id="ARBA00019425"/>
    </source>
</evidence>
<feature type="transmembrane region" description="Helical" evidence="18">
    <location>
        <begin position="53"/>
        <end position="73"/>
    </location>
</feature>
<dbReference type="GO" id="GO:0006099">
    <property type="term" value="P:tricarboxylic acid cycle"/>
    <property type="evidence" value="ECO:0007669"/>
    <property type="project" value="UniProtKB-UniPathway"/>
</dbReference>
<feature type="binding site" description="axial binding residue" evidence="17">
    <location>
        <position position="69"/>
    </location>
    <ligand>
        <name>heme</name>
        <dbReference type="ChEBI" id="CHEBI:30413"/>
        <note>ligand shared with second transmembrane subunit</note>
    </ligand>
    <ligandPart>
        <name>Fe</name>
        <dbReference type="ChEBI" id="CHEBI:18248"/>
    </ligandPart>
</feature>
<evidence type="ECO:0000256" key="10">
    <source>
        <dbReference type="ARBA" id="ARBA00022692"/>
    </source>
</evidence>
<evidence type="ECO:0000256" key="6">
    <source>
        <dbReference type="ARBA" id="ARBA00022475"/>
    </source>
</evidence>
<dbReference type="PIRSF" id="PIRSF000169">
    <property type="entry name" value="SDH_D"/>
    <property type="match status" value="1"/>
</dbReference>
<protein>
    <recommendedName>
        <fullName evidence="4">Succinate dehydrogenase hydrophobic membrane anchor subunit</fullName>
    </recommendedName>
</protein>
<evidence type="ECO:0000256" key="2">
    <source>
        <dbReference type="ARBA" id="ARBA00004429"/>
    </source>
</evidence>
<evidence type="ECO:0000256" key="17">
    <source>
        <dbReference type="PIRSR" id="PIRSR000169-2"/>
    </source>
</evidence>
<keyword evidence="14 17" id="KW-0408">Iron</keyword>
<name>A0A7C9T9S9_9PROT</name>
<evidence type="ECO:0000256" key="18">
    <source>
        <dbReference type="SAM" id="Phobius"/>
    </source>
</evidence>
<dbReference type="GO" id="GO:0005886">
    <property type="term" value="C:plasma membrane"/>
    <property type="evidence" value="ECO:0007669"/>
    <property type="project" value="UniProtKB-SubCell"/>
</dbReference>
<comment type="subcellular location">
    <subcellularLocation>
        <location evidence="2">Cell inner membrane</location>
        <topology evidence="2">Multi-pass membrane protein</topology>
    </subcellularLocation>
</comment>
<dbReference type="Gene3D" id="1.20.1300.10">
    <property type="entry name" value="Fumarate reductase/succinate dehydrogenase, transmembrane subunit"/>
    <property type="match status" value="1"/>
</dbReference>
<keyword evidence="10 18" id="KW-0812">Transmembrane</keyword>
<keyword evidence="8" id="KW-0816">Tricarboxylic acid cycle</keyword>
<evidence type="ECO:0000256" key="5">
    <source>
        <dbReference type="ARBA" id="ARBA00022448"/>
    </source>
</evidence>
<feature type="transmembrane region" description="Helical" evidence="18">
    <location>
        <begin position="21"/>
        <end position="41"/>
    </location>
</feature>
<evidence type="ECO:0000313" key="20">
    <source>
        <dbReference type="Proteomes" id="UP000483432"/>
    </source>
</evidence>
<dbReference type="InterPro" id="IPR034804">
    <property type="entry name" value="SQR/QFR_C/D"/>
</dbReference>
<dbReference type="SUPFAM" id="SSF81343">
    <property type="entry name" value="Fumarate reductase respiratory complex transmembrane subunits"/>
    <property type="match status" value="1"/>
</dbReference>
<keyword evidence="13 18" id="KW-1133">Transmembrane helix</keyword>
<evidence type="ECO:0000256" key="14">
    <source>
        <dbReference type="ARBA" id="ARBA00023004"/>
    </source>
</evidence>
<dbReference type="InterPro" id="IPR014312">
    <property type="entry name" value="Succ_DH_anchor"/>
</dbReference>
<evidence type="ECO:0000256" key="8">
    <source>
        <dbReference type="ARBA" id="ARBA00022532"/>
    </source>
</evidence>
<organism evidence="19 20">
    <name type="scientific">Sulfuriferula multivorans</name>
    <dbReference type="NCBI Taxonomy" id="1559896"/>
    <lineage>
        <taxon>Bacteria</taxon>
        <taxon>Pseudomonadati</taxon>
        <taxon>Pseudomonadota</taxon>
        <taxon>Betaproteobacteria</taxon>
        <taxon>Nitrosomonadales</taxon>
        <taxon>Sulfuricellaceae</taxon>
        <taxon>Sulfuriferula</taxon>
    </lineage>
</organism>
<dbReference type="Proteomes" id="UP000483432">
    <property type="component" value="Unassembled WGS sequence"/>
</dbReference>
<accession>A0A7C9T9S9</accession>
<sequence length="119" mass="12740">MKSPTGSHIGTGNWLMQRATALLLALAIPVLLVYFLAALPLDFSGWQSLFAPLWSRVLLLLSAIALAMHAWVGMHDIFMDYIHPVAIRLAMTLAVVVILVSSVVWLAAVLFGAGIGSGT</sequence>
<comment type="pathway">
    <text evidence="3">Carbohydrate metabolism; tricarboxylic acid cycle.</text>
</comment>
<feature type="transmembrane region" description="Helical" evidence="18">
    <location>
        <begin position="85"/>
        <end position="115"/>
    </location>
</feature>
<keyword evidence="9 17" id="KW-0349">Heme</keyword>
<evidence type="ECO:0000256" key="9">
    <source>
        <dbReference type="ARBA" id="ARBA00022617"/>
    </source>
</evidence>
<proteinExistence type="predicted"/>
<gene>
    <name evidence="19" type="primary">sdhD</name>
    <name evidence="19" type="ORF">GZ085_10415</name>
</gene>
<dbReference type="GO" id="GO:0009055">
    <property type="term" value="F:electron transfer activity"/>
    <property type="evidence" value="ECO:0007669"/>
    <property type="project" value="TreeGrafter"/>
</dbReference>
<keyword evidence="6" id="KW-1003">Cell membrane</keyword>
<comment type="cofactor">
    <cofactor evidence="17">
        <name>heme</name>
        <dbReference type="ChEBI" id="CHEBI:30413"/>
    </cofactor>
    <text evidence="17">The heme is bound between the two transmembrane subunits.</text>
</comment>
<comment type="function">
    <text evidence="1">Membrane-anchoring subunit of succinate dehydrogenase (SDH).</text>
</comment>
<dbReference type="PANTHER" id="PTHR38689">
    <property type="entry name" value="SUCCINATE DEHYDROGENASE HYDROPHOBIC MEMBRANE ANCHOR SUBUNIT"/>
    <property type="match status" value="1"/>
</dbReference>
<evidence type="ECO:0000256" key="1">
    <source>
        <dbReference type="ARBA" id="ARBA00004050"/>
    </source>
</evidence>
<keyword evidence="11 17" id="KW-0479">Metal-binding</keyword>
<dbReference type="InterPro" id="IPR000701">
    <property type="entry name" value="SuccDH_FuR_B_TM-su"/>
</dbReference>
<reference evidence="19 20" key="1">
    <citation type="submission" date="2019-09" db="EMBL/GenBank/DDBJ databases">
        <title>H2 Metabolism Revealed by Metagenomic Analysis in Subglacial Sediment of East Antarctica.</title>
        <authorList>
            <person name="Yang Z."/>
            <person name="Zhang Y."/>
            <person name="Lv Y."/>
            <person name="Yan W."/>
            <person name="Xiao X."/>
            <person name="Sun B."/>
            <person name="Ma H."/>
        </authorList>
    </citation>
    <scope>NUCLEOTIDE SEQUENCE [LARGE SCALE GENOMIC DNA]</scope>
    <source>
        <strain evidence="19">Bin2_2</strain>
    </source>
</reference>
<keyword evidence="12" id="KW-0249">Electron transport</keyword>
<evidence type="ECO:0000256" key="16">
    <source>
        <dbReference type="PIRSR" id="PIRSR000169-1"/>
    </source>
</evidence>
<evidence type="ECO:0000256" key="15">
    <source>
        <dbReference type="ARBA" id="ARBA00023136"/>
    </source>
</evidence>
<evidence type="ECO:0000256" key="13">
    <source>
        <dbReference type="ARBA" id="ARBA00022989"/>
    </source>
</evidence>
<evidence type="ECO:0000256" key="12">
    <source>
        <dbReference type="ARBA" id="ARBA00022982"/>
    </source>
</evidence>
<dbReference type="GO" id="GO:0046872">
    <property type="term" value="F:metal ion binding"/>
    <property type="evidence" value="ECO:0007669"/>
    <property type="project" value="UniProtKB-KW"/>
</dbReference>
<keyword evidence="5" id="KW-0813">Transport</keyword>
<dbReference type="PANTHER" id="PTHR38689:SF1">
    <property type="entry name" value="SUCCINATE DEHYDROGENASE HYDROPHOBIC MEMBRANE ANCHOR SUBUNIT"/>
    <property type="match status" value="1"/>
</dbReference>
<dbReference type="GO" id="GO:0020037">
    <property type="term" value="F:heme binding"/>
    <property type="evidence" value="ECO:0007669"/>
    <property type="project" value="InterPro"/>
</dbReference>
<feature type="binding site" evidence="16">
    <location>
        <position position="81"/>
    </location>
    <ligand>
        <name>a ubiquinone</name>
        <dbReference type="ChEBI" id="CHEBI:16389"/>
    </ligand>
</feature>
<dbReference type="GO" id="GO:0017004">
    <property type="term" value="P:cytochrome complex assembly"/>
    <property type="evidence" value="ECO:0007669"/>
    <property type="project" value="TreeGrafter"/>
</dbReference>
<dbReference type="NCBIfam" id="TIGR02968">
    <property type="entry name" value="succ_dehyd_anc"/>
    <property type="match status" value="1"/>
</dbReference>
<keyword evidence="7" id="KW-0997">Cell inner membrane</keyword>
<evidence type="ECO:0000313" key="19">
    <source>
        <dbReference type="EMBL" id="NDP48781.1"/>
    </source>
</evidence>
<keyword evidence="15 18" id="KW-0472">Membrane</keyword>
<evidence type="ECO:0000256" key="11">
    <source>
        <dbReference type="ARBA" id="ARBA00022723"/>
    </source>
</evidence>
<dbReference type="Pfam" id="PF01127">
    <property type="entry name" value="Sdh_cyt"/>
    <property type="match status" value="1"/>
</dbReference>
<dbReference type="EMBL" id="JAAFGW010000159">
    <property type="protein sequence ID" value="NDP48781.1"/>
    <property type="molecule type" value="Genomic_DNA"/>
</dbReference>
<comment type="caution">
    <text evidence="19">The sequence shown here is derived from an EMBL/GenBank/DDBJ whole genome shotgun (WGS) entry which is preliminary data.</text>
</comment>
<evidence type="ECO:0000256" key="7">
    <source>
        <dbReference type="ARBA" id="ARBA00022519"/>
    </source>
</evidence>
<dbReference type="AlphaFoldDB" id="A0A7C9T9S9"/>